<feature type="region of interest" description="Disordered" evidence="2">
    <location>
        <begin position="504"/>
        <end position="562"/>
    </location>
</feature>
<evidence type="ECO:0000256" key="1">
    <source>
        <dbReference type="SAM" id="Coils"/>
    </source>
</evidence>
<feature type="region of interest" description="Disordered" evidence="2">
    <location>
        <begin position="340"/>
        <end position="391"/>
    </location>
</feature>
<evidence type="ECO:0000313" key="4">
    <source>
        <dbReference type="Proteomes" id="UP000041254"/>
    </source>
</evidence>
<feature type="compositionally biased region" description="Basic and acidic residues" evidence="2">
    <location>
        <begin position="10"/>
        <end position="26"/>
    </location>
</feature>
<feature type="region of interest" description="Disordered" evidence="2">
    <location>
        <begin position="1"/>
        <end position="26"/>
    </location>
</feature>
<dbReference type="Proteomes" id="UP000041254">
    <property type="component" value="Unassembled WGS sequence"/>
</dbReference>
<feature type="region of interest" description="Disordered" evidence="2">
    <location>
        <begin position="842"/>
        <end position="967"/>
    </location>
</feature>
<feature type="compositionally biased region" description="Low complexity" evidence="2">
    <location>
        <begin position="737"/>
        <end position="765"/>
    </location>
</feature>
<feature type="region of interest" description="Disordered" evidence="2">
    <location>
        <begin position="186"/>
        <end position="216"/>
    </location>
</feature>
<dbReference type="AlphaFoldDB" id="A0A0G4G3M0"/>
<feature type="compositionally biased region" description="Low complexity" evidence="2">
    <location>
        <begin position="675"/>
        <end position="684"/>
    </location>
</feature>
<name>A0A0G4G3M0_VITBC</name>
<protein>
    <submittedName>
        <fullName evidence="3">Uncharacterized protein</fullName>
    </submittedName>
</protein>
<feature type="region of interest" description="Disordered" evidence="2">
    <location>
        <begin position="620"/>
        <end position="692"/>
    </location>
</feature>
<sequence length="994" mass="105590">MKSTHSKSPAIKDRSPRSVSIREDPSKRLTALAIPEAAIAKGRRASTAAVASHSAGEMWDRLNAALLEVATEKSRAGRLEKELEREKKEREALRTTMAALEHEVQDLKEEKDGLEHFMAQLKGFGPSGTLSFLESSKSSSSAVGDAEESAAAPAAAAAAPEVLPVDGPTLQVPGGVKPHQVALEGGEVEEGEEAASPSSSADAGDDVMADEEHQERLRRRLSARSMSAGRRSGLNEADITSIRNSIEVLSRQCTMLAGREKRLLQERKSIQQQIQEDRENLLSKLREKVTEVSELKQEHQDMEMLLLACEREFLREVERPPAFCLHTLKELRHGRETPFLIPPSPTADTPGAGNLGLQPSETAEDVTPSEPSARHKTWEGTAASGASSKRAAGVSVEFKRGGGKVNPLGAAYAEIDRLKLVIKTQKEKLEETQEKMAEKEEAAKKSKQSETALLKKMGALRTEKDVTAANLVAAQNALDFAMKKSKEYQQKFVDLIKSVNQLKDSGRLNTSGAPDPPKPRLPGAEEEAEAAEGERKAEEPEEGEAPEPPPPPAAAAAAVPPVVPPLPITVLVDRLDKGTSMTPRPEADQLVLSEGAVQAPQPEQQVRLALSHEEVVPDTADRAKARFPTAESKRGKKVSIAPAVPKKQGRGKTAPPQPSQVAGVVESPRESVVEGPYAAATGGPQPAPPAHPRMSAVVAPVAFFPAPKIPPRMRIIRAVTKVLKEIRSLRLKGKGGKATLGKGSLVPPGQQQAPPLPPLAASLSPTPSPPLPPKVPSPPSAKRTSQQALASPSDFLRLGLGATKKADRKEAGASAAPVVPITDRSSLAGSLRLSIKAPALSERSALATSVHLASQQQQQQHHRSLSVKAPSVQGPTPPPVISLSLQERRGSTTPVARPSAPHLSLRLSPTPSPAQSARNSGRSASVSGGAQPTRLSLGQLAALTQSQQEEAAQPPADEGVRPVLPEGGRLRLDLPSINVPSHSVPALNLRLTYA</sequence>
<gene>
    <name evidence="3" type="ORF">Vbra_9654</name>
</gene>
<proteinExistence type="predicted"/>
<evidence type="ECO:0000256" key="2">
    <source>
        <dbReference type="SAM" id="MobiDB-lite"/>
    </source>
</evidence>
<feature type="compositionally biased region" description="Low complexity" evidence="2">
    <location>
        <begin position="382"/>
        <end position="391"/>
    </location>
</feature>
<dbReference type="InParanoid" id="A0A0G4G3M0"/>
<feature type="coiled-coil region" evidence="1">
    <location>
        <begin position="260"/>
        <end position="312"/>
    </location>
</feature>
<reference evidence="3 4" key="1">
    <citation type="submission" date="2014-11" db="EMBL/GenBank/DDBJ databases">
        <authorList>
            <person name="Zhu J."/>
            <person name="Qi W."/>
            <person name="Song R."/>
        </authorList>
    </citation>
    <scope>NUCLEOTIDE SEQUENCE [LARGE SCALE GENOMIC DNA]</scope>
</reference>
<feature type="compositionally biased region" description="Low complexity" evidence="2">
    <location>
        <begin position="947"/>
        <end position="956"/>
    </location>
</feature>
<feature type="compositionally biased region" description="Polar residues" evidence="2">
    <location>
        <begin position="907"/>
        <end position="946"/>
    </location>
</feature>
<accession>A0A0G4G3M0</accession>
<dbReference type="VEuPathDB" id="CryptoDB:Vbra_9654"/>
<keyword evidence="4" id="KW-1185">Reference proteome</keyword>
<organism evidence="3 4">
    <name type="scientific">Vitrella brassicaformis (strain CCMP3155)</name>
    <dbReference type="NCBI Taxonomy" id="1169540"/>
    <lineage>
        <taxon>Eukaryota</taxon>
        <taxon>Sar</taxon>
        <taxon>Alveolata</taxon>
        <taxon>Colpodellida</taxon>
        <taxon>Vitrellaceae</taxon>
        <taxon>Vitrella</taxon>
    </lineage>
</organism>
<feature type="compositionally biased region" description="Pro residues" evidence="2">
    <location>
        <begin position="766"/>
        <end position="779"/>
    </location>
</feature>
<dbReference type="EMBL" id="CDMY01000557">
    <property type="protein sequence ID" value="CEM22755.1"/>
    <property type="molecule type" value="Genomic_DNA"/>
</dbReference>
<keyword evidence="1" id="KW-0175">Coiled coil</keyword>
<feature type="region of interest" description="Disordered" evidence="2">
    <location>
        <begin position="574"/>
        <end position="604"/>
    </location>
</feature>
<feature type="coiled-coil region" evidence="1">
    <location>
        <begin position="415"/>
        <end position="491"/>
    </location>
</feature>
<feature type="coiled-coil region" evidence="1">
    <location>
        <begin position="69"/>
        <end position="117"/>
    </location>
</feature>
<evidence type="ECO:0000313" key="3">
    <source>
        <dbReference type="EMBL" id="CEM22755.1"/>
    </source>
</evidence>
<feature type="region of interest" description="Disordered" evidence="2">
    <location>
        <begin position="734"/>
        <end position="823"/>
    </location>
</feature>